<reference evidence="3 4" key="1">
    <citation type="submission" date="2021-05" db="EMBL/GenBank/DDBJ databases">
        <title>A Polyphasic approach of four new species of the genus Ohtaekwangia: Ohtaekwangia histidinii sp. nov., Ohtaekwangia cretensis sp. nov., Ohtaekwangia indiensis sp. nov., Ohtaekwangia reichenbachii sp. nov. from diverse environment.</title>
        <authorList>
            <person name="Octaviana S."/>
        </authorList>
    </citation>
    <scope>NUCLEOTIDE SEQUENCE [LARGE SCALE GENOMIC DNA]</scope>
    <source>
        <strain evidence="3 4">PWU20</strain>
    </source>
</reference>
<organism evidence="3 4">
    <name type="scientific">Chryseosolibacter indicus</name>
    <dbReference type="NCBI Taxonomy" id="2782351"/>
    <lineage>
        <taxon>Bacteria</taxon>
        <taxon>Pseudomonadati</taxon>
        <taxon>Bacteroidota</taxon>
        <taxon>Cytophagia</taxon>
        <taxon>Cytophagales</taxon>
        <taxon>Chryseotaleaceae</taxon>
        <taxon>Chryseosolibacter</taxon>
    </lineage>
</organism>
<protein>
    <submittedName>
        <fullName evidence="3">DUF1624 domain-containing protein</fullName>
    </submittedName>
</protein>
<comment type="caution">
    <text evidence="3">The sequence shown here is derived from an EMBL/GenBank/DDBJ whole genome shotgun (WGS) entry which is preliminary data.</text>
</comment>
<dbReference type="RefSeq" id="WP_254157410.1">
    <property type="nucleotide sequence ID" value="NZ_JAHESD010000093.1"/>
</dbReference>
<sequence>MRTTNNRLSSIDFVRGVVMIIMTLDHVRDLLHVDSLTQSPTNLATTSPLLFFTRWITYFCAPVFVFLAGTSAYLSARNQNDVSKCRNGLIKRGFWLIIIDITVLNFGLYFDIKFHTVLFEVLASIGIGFIVLAFVVKIQPRVIGALGLITIITHNLFQLIPFKDESSLKLIISPLFNVLVLPLGDNRVLLSVYPPIPWLGVMLCGFAMGKTFTSLTPYKRKRLYINIGLACLAVFICLRYSNLYGDPLLWSHQKNVLFTVLSFLNVSKYPPSLLFCLVTLGGMFVLLAFSETMENKVSKIVANYGKVPFFYFLLHFYFIHLVLLSVLFLQGFTWQDLSFSTGTFGRPKDAQSGVDLPMIYVLWIGVLMVLYMPCVWFANFKAKHSYWWLKYL</sequence>
<feature type="transmembrane region" description="Helical" evidence="1">
    <location>
        <begin position="223"/>
        <end position="241"/>
    </location>
</feature>
<evidence type="ECO:0000313" key="4">
    <source>
        <dbReference type="Proteomes" id="UP000772618"/>
    </source>
</evidence>
<accession>A0ABS5VXW7</accession>
<dbReference type="InterPro" id="IPR012429">
    <property type="entry name" value="HGSNAT_cat"/>
</dbReference>
<keyword evidence="4" id="KW-1185">Reference proteome</keyword>
<feature type="transmembrane region" description="Helical" evidence="1">
    <location>
        <begin position="142"/>
        <end position="160"/>
    </location>
</feature>
<keyword evidence="1" id="KW-0472">Membrane</keyword>
<feature type="transmembrane region" description="Helical" evidence="1">
    <location>
        <begin position="94"/>
        <end position="110"/>
    </location>
</feature>
<evidence type="ECO:0000259" key="2">
    <source>
        <dbReference type="Pfam" id="PF07786"/>
    </source>
</evidence>
<gene>
    <name evidence="3" type="ORF">KK060_23405</name>
</gene>
<feature type="transmembrane region" description="Helical" evidence="1">
    <location>
        <begin position="117"/>
        <end position="136"/>
    </location>
</feature>
<dbReference type="PANTHER" id="PTHR40407">
    <property type="entry name" value="MEMBRANE PROTEIN-LIKE PROTEIN"/>
    <property type="match status" value="1"/>
</dbReference>
<dbReference type="Proteomes" id="UP000772618">
    <property type="component" value="Unassembled WGS sequence"/>
</dbReference>
<feature type="transmembrane region" description="Helical" evidence="1">
    <location>
        <begin position="55"/>
        <end position="74"/>
    </location>
</feature>
<feature type="transmembrane region" description="Helical" evidence="1">
    <location>
        <begin position="309"/>
        <end position="329"/>
    </location>
</feature>
<evidence type="ECO:0000256" key="1">
    <source>
        <dbReference type="SAM" id="Phobius"/>
    </source>
</evidence>
<dbReference type="EMBL" id="JAHESD010000093">
    <property type="protein sequence ID" value="MBT1706255.1"/>
    <property type="molecule type" value="Genomic_DNA"/>
</dbReference>
<feature type="transmembrane region" description="Helical" evidence="1">
    <location>
        <begin position="196"/>
        <end position="216"/>
    </location>
</feature>
<keyword evidence="1" id="KW-1133">Transmembrane helix</keyword>
<name>A0ABS5VXW7_9BACT</name>
<feature type="domain" description="Heparan-alpha-glucosaminide N-acetyltransferase catalytic" evidence="2">
    <location>
        <begin position="7"/>
        <end position="215"/>
    </location>
</feature>
<dbReference type="Pfam" id="PF07786">
    <property type="entry name" value="HGSNAT_cat"/>
    <property type="match status" value="1"/>
</dbReference>
<evidence type="ECO:0000313" key="3">
    <source>
        <dbReference type="EMBL" id="MBT1706255.1"/>
    </source>
</evidence>
<feature type="transmembrane region" description="Helical" evidence="1">
    <location>
        <begin position="358"/>
        <end position="380"/>
    </location>
</feature>
<proteinExistence type="predicted"/>
<feature type="transmembrane region" description="Helical" evidence="1">
    <location>
        <begin position="269"/>
        <end position="289"/>
    </location>
</feature>
<dbReference type="PANTHER" id="PTHR40407:SF1">
    <property type="entry name" value="HEPARAN-ALPHA-GLUCOSAMINIDE N-ACETYLTRANSFERASE CATALYTIC DOMAIN-CONTAINING PROTEIN"/>
    <property type="match status" value="1"/>
</dbReference>
<keyword evidence="1" id="KW-0812">Transmembrane</keyword>